<accession>A0AAD4D6A4</accession>
<feature type="chain" id="PRO_5042091594" evidence="1">
    <location>
        <begin position="28"/>
        <end position="105"/>
    </location>
</feature>
<feature type="signal peptide" evidence="1">
    <location>
        <begin position="1"/>
        <end position="27"/>
    </location>
</feature>
<evidence type="ECO:0000313" key="3">
    <source>
        <dbReference type="Proteomes" id="UP001194580"/>
    </source>
</evidence>
<organism evidence="2 3">
    <name type="scientific">Linnemannia exigua</name>
    <dbReference type="NCBI Taxonomy" id="604196"/>
    <lineage>
        <taxon>Eukaryota</taxon>
        <taxon>Fungi</taxon>
        <taxon>Fungi incertae sedis</taxon>
        <taxon>Mucoromycota</taxon>
        <taxon>Mortierellomycotina</taxon>
        <taxon>Mortierellomycetes</taxon>
        <taxon>Mortierellales</taxon>
        <taxon>Mortierellaceae</taxon>
        <taxon>Linnemannia</taxon>
    </lineage>
</organism>
<evidence type="ECO:0000313" key="2">
    <source>
        <dbReference type="EMBL" id="KAG0269903.1"/>
    </source>
</evidence>
<proteinExistence type="predicted"/>
<protein>
    <submittedName>
        <fullName evidence="2">Uncharacterized protein</fullName>
    </submittedName>
</protein>
<dbReference type="Proteomes" id="UP001194580">
    <property type="component" value="Unassembled WGS sequence"/>
</dbReference>
<comment type="caution">
    <text evidence="2">The sequence shown here is derived from an EMBL/GenBank/DDBJ whole genome shotgun (WGS) entry which is preliminary data.</text>
</comment>
<name>A0AAD4D6A4_9FUNG</name>
<gene>
    <name evidence="2" type="ORF">BGZ95_001860</name>
</gene>
<dbReference type="AlphaFoldDB" id="A0AAD4D6A4"/>
<keyword evidence="1" id="KW-0732">Signal</keyword>
<reference evidence="2" key="1">
    <citation type="journal article" date="2020" name="Fungal Divers.">
        <title>Resolving the Mortierellaceae phylogeny through synthesis of multi-gene phylogenetics and phylogenomics.</title>
        <authorList>
            <person name="Vandepol N."/>
            <person name="Liber J."/>
            <person name="Desiro A."/>
            <person name="Na H."/>
            <person name="Kennedy M."/>
            <person name="Barry K."/>
            <person name="Grigoriev I.V."/>
            <person name="Miller A.N."/>
            <person name="O'Donnell K."/>
            <person name="Stajich J.E."/>
            <person name="Bonito G."/>
        </authorList>
    </citation>
    <scope>NUCLEOTIDE SEQUENCE</scope>
    <source>
        <strain evidence="2">NRRL 28262</strain>
    </source>
</reference>
<dbReference type="EMBL" id="JAAAIL010001384">
    <property type="protein sequence ID" value="KAG0269903.1"/>
    <property type="molecule type" value="Genomic_DNA"/>
</dbReference>
<keyword evidence="3" id="KW-1185">Reference proteome</keyword>
<evidence type="ECO:0000256" key="1">
    <source>
        <dbReference type="SAM" id="SignalP"/>
    </source>
</evidence>
<sequence length="105" mass="11360">MYSTTLTTLSMVLLATLALLNTHTVQAAPVLIRSAEVEAGTIPMEERAQPLVDFVITNNPAANASPATAEETDGQTTVWHYRRSVPEAALPATSEEAQGKGFWRY</sequence>